<evidence type="ECO:0008006" key="3">
    <source>
        <dbReference type="Google" id="ProtNLM"/>
    </source>
</evidence>
<name>B0KQ03_PSEPG</name>
<protein>
    <recommendedName>
        <fullName evidence="3">RHS repeat-associated core domain-containing protein</fullName>
    </recommendedName>
</protein>
<dbReference type="Proteomes" id="UP000002157">
    <property type="component" value="Chromosome"/>
</dbReference>
<gene>
    <name evidence="1" type="ordered locus">PputGB1_3868</name>
</gene>
<reference evidence="1 2" key="1">
    <citation type="submission" date="2008-01" db="EMBL/GenBank/DDBJ databases">
        <title>Complete sequence of Pseudomonas putida GB-1.</title>
        <authorList>
            <consortium name="US DOE Joint Genome Institute"/>
            <person name="Copeland A."/>
            <person name="Lucas S."/>
            <person name="Lapidus A."/>
            <person name="Barry K."/>
            <person name="Glavina del Rio T."/>
            <person name="Dalin E."/>
            <person name="Tice H."/>
            <person name="Pitluck S."/>
            <person name="Bruce D."/>
            <person name="Goodwin L."/>
            <person name="Chertkov O."/>
            <person name="Brettin T."/>
            <person name="Detter J.C."/>
            <person name="Han C."/>
            <person name="Kuske C.R."/>
            <person name="Schmutz J."/>
            <person name="Larimer F."/>
            <person name="Land M."/>
            <person name="Hauser L."/>
            <person name="Kyrpides N."/>
            <person name="Kim E."/>
            <person name="McCarthy J.K."/>
            <person name="Richardson P."/>
        </authorList>
    </citation>
    <scope>NUCLEOTIDE SEQUENCE [LARGE SCALE GENOMIC DNA]</scope>
    <source>
        <strain evidence="1 2">GB-1</strain>
    </source>
</reference>
<organism evidence="1 2">
    <name type="scientific">Pseudomonas putida (strain GB-1)</name>
    <dbReference type="NCBI Taxonomy" id="76869"/>
    <lineage>
        <taxon>Bacteria</taxon>
        <taxon>Pseudomonadati</taxon>
        <taxon>Pseudomonadota</taxon>
        <taxon>Gammaproteobacteria</taxon>
        <taxon>Pseudomonadales</taxon>
        <taxon>Pseudomonadaceae</taxon>
        <taxon>Pseudomonas</taxon>
    </lineage>
</organism>
<dbReference type="HOGENOM" id="CLU_164756_0_0_6"/>
<dbReference type="AlphaFoldDB" id="B0KQ03"/>
<dbReference type="Gene3D" id="2.180.10.10">
    <property type="entry name" value="RHS repeat-associated core"/>
    <property type="match status" value="1"/>
</dbReference>
<dbReference type="RefSeq" id="WP_012273450.1">
    <property type="nucleotide sequence ID" value="NC_010322.1"/>
</dbReference>
<dbReference type="KEGG" id="ppg:PputGB1_3868"/>
<dbReference type="SUPFAM" id="SSF56399">
    <property type="entry name" value="ADP-ribosylation"/>
    <property type="match status" value="1"/>
</dbReference>
<evidence type="ECO:0000313" key="1">
    <source>
        <dbReference type="EMBL" id="ABY99758.1"/>
    </source>
</evidence>
<dbReference type="EMBL" id="CP000926">
    <property type="protein sequence ID" value="ABY99758.1"/>
    <property type="molecule type" value="Genomic_DNA"/>
</dbReference>
<accession>B0KQ03</accession>
<dbReference type="eggNOG" id="COG3209">
    <property type="taxonomic scope" value="Bacteria"/>
</dbReference>
<proteinExistence type="predicted"/>
<evidence type="ECO:0000313" key="2">
    <source>
        <dbReference type="Proteomes" id="UP000002157"/>
    </source>
</evidence>
<dbReference type="InterPro" id="IPR022385">
    <property type="entry name" value="Rhs_assc_core"/>
</dbReference>
<sequence>MYGDKQAITRQHMGQRSLPYTVYGHVEPRKAGLLCFTGQLLERTVQGYLLGNGYRLYSPMLMRFVSPDSFSPFGKGGCNTYAYCSGDPVNKTDPTGQAGGRTGLTKLLKTYGLPKKMTSNPT</sequence>
<dbReference type="NCBIfam" id="TIGR03696">
    <property type="entry name" value="Rhs_assc_core"/>
    <property type="match status" value="1"/>
</dbReference>